<dbReference type="InterPro" id="IPR046346">
    <property type="entry name" value="Aminoacid_DH-like_N_sf"/>
</dbReference>
<dbReference type="PRINTS" id="PR00072">
    <property type="entry name" value="MALOXRDTASE"/>
</dbReference>
<dbReference type="PIRSF" id="PIRSF000106">
    <property type="entry name" value="ME"/>
    <property type="match status" value="1"/>
</dbReference>
<keyword evidence="2" id="KW-0520">NAD</keyword>
<organism evidence="5 6">
    <name type="scientific">Aspergillus granulosus</name>
    <dbReference type="NCBI Taxonomy" id="176169"/>
    <lineage>
        <taxon>Eukaryota</taxon>
        <taxon>Fungi</taxon>
        <taxon>Dikarya</taxon>
        <taxon>Ascomycota</taxon>
        <taxon>Pezizomycotina</taxon>
        <taxon>Eurotiomycetes</taxon>
        <taxon>Eurotiomycetidae</taxon>
        <taxon>Eurotiales</taxon>
        <taxon>Aspergillaceae</taxon>
        <taxon>Aspergillus</taxon>
        <taxon>Aspergillus subgen. Nidulantes</taxon>
    </lineage>
</organism>
<dbReference type="PANTHER" id="PTHR23406:SF34">
    <property type="entry name" value="NAD-DEPENDENT MALIC ENZYME, MITOCHONDRIAL"/>
    <property type="match status" value="1"/>
</dbReference>
<dbReference type="InterPro" id="IPR001891">
    <property type="entry name" value="Malic_OxRdtase"/>
</dbReference>
<dbReference type="PANTHER" id="PTHR23406">
    <property type="entry name" value="MALIC ENZYME-RELATED"/>
    <property type="match status" value="1"/>
</dbReference>
<dbReference type="Pfam" id="PF03949">
    <property type="entry name" value="Malic_M"/>
    <property type="match status" value="1"/>
</dbReference>
<name>A0ABR4HHY6_9EURO</name>
<feature type="domain" description="Malic enzyme N-terminal" evidence="4">
    <location>
        <begin position="85"/>
        <end position="259"/>
    </location>
</feature>
<dbReference type="Gene3D" id="1.20.1370.30">
    <property type="match status" value="1"/>
</dbReference>
<dbReference type="SMART" id="SM00919">
    <property type="entry name" value="Malic_M"/>
    <property type="match status" value="1"/>
</dbReference>
<accession>A0ABR4HHY6</accession>
<proteinExistence type="inferred from homology"/>
<keyword evidence="6" id="KW-1185">Reference proteome</keyword>
<dbReference type="SMART" id="SM01274">
    <property type="entry name" value="malic"/>
    <property type="match status" value="1"/>
</dbReference>
<dbReference type="Gene3D" id="3.40.50.720">
    <property type="entry name" value="NAD(P)-binding Rossmann-like Domain"/>
    <property type="match status" value="1"/>
</dbReference>
<dbReference type="Proteomes" id="UP001610334">
    <property type="component" value="Unassembled WGS sequence"/>
</dbReference>
<evidence type="ECO:0008006" key="7">
    <source>
        <dbReference type="Google" id="ProtNLM"/>
    </source>
</evidence>
<comment type="caution">
    <text evidence="5">The sequence shown here is derived from an EMBL/GenBank/DDBJ whole genome shotgun (WGS) entry which is preliminary data.</text>
</comment>
<gene>
    <name evidence="5" type="ORF">BJX63DRAFT_420475</name>
</gene>
<feature type="domain" description="Malic enzyme NAD-binding" evidence="3">
    <location>
        <begin position="247"/>
        <end position="478"/>
    </location>
</feature>
<dbReference type="InterPro" id="IPR012302">
    <property type="entry name" value="Malic_NAD-bd"/>
</dbReference>
<evidence type="ECO:0000313" key="6">
    <source>
        <dbReference type="Proteomes" id="UP001610334"/>
    </source>
</evidence>
<evidence type="ECO:0000259" key="4">
    <source>
        <dbReference type="SMART" id="SM01274"/>
    </source>
</evidence>
<dbReference type="InterPro" id="IPR012301">
    <property type="entry name" value="Malic_N_dom"/>
</dbReference>
<evidence type="ECO:0000313" key="5">
    <source>
        <dbReference type="EMBL" id="KAL2815104.1"/>
    </source>
</evidence>
<dbReference type="SUPFAM" id="SSF51735">
    <property type="entry name" value="NAD(P)-binding Rossmann-fold domains"/>
    <property type="match status" value="1"/>
</dbReference>
<sequence length="516" mass="57509">MSKFKHLPRAAHGPIKCPYTGTSLLRNSYYNKGSAFPASERQKFGLHGLLPPNIQTLDEQVSRAYQQYARRPDDLAKNTFMASMKVQNQVLYYKLLQTHLKEMFSVIYTPTEADAIQNYSRLFRKPEGCFLNINDQESMEESLGNFASRDEVDYIVVSDGEQILGIGDQGVGAILISVAKLVITTACAGIHPSRQLPVNQDLLNDKLYLGLRQLRVRGKEYDEFIDKFVQVAQKKFPNAYIHFEDFGLQTAKRILDTYRADIRVVCFGAGSAGTGIADQISYAIATESKISKSNAVKQIWCIDKQGLLRKLQDDNLALSQKFFAKDDNEWPDGEDTDLLSVIKRVKPHVLIGTGTKPGSFTEEIIREMARYAHLQDIAEWTKGKALAAMGSPFPAVEYDGVKRDIAECNNSIAFPGIGLGAVLSRSKRVSEKIIVAASKALAAKAPALEDPNKPLLPDVEDVQELSLNVAKAVIQTAVEEGSAQEEGIPDDDEELLEWVRVQMWEADYQPLERVDE</sequence>
<evidence type="ECO:0000256" key="2">
    <source>
        <dbReference type="ARBA" id="ARBA00023027"/>
    </source>
</evidence>
<dbReference type="InterPro" id="IPR036291">
    <property type="entry name" value="NAD(P)-bd_dom_sf"/>
</dbReference>
<reference evidence="5 6" key="1">
    <citation type="submission" date="2024-07" db="EMBL/GenBank/DDBJ databases">
        <title>Section-level genome sequencing and comparative genomics of Aspergillus sections Usti and Cavernicolus.</title>
        <authorList>
            <consortium name="Lawrence Berkeley National Laboratory"/>
            <person name="Nybo J.L."/>
            <person name="Vesth T.C."/>
            <person name="Theobald S."/>
            <person name="Frisvad J.C."/>
            <person name="Larsen T.O."/>
            <person name="Kjaerboelling I."/>
            <person name="Rothschild-Mancinelli K."/>
            <person name="Lyhne E.K."/>
            <person name="Kogle M.E."/>
            <person name="Barry K."/>
            <person name="Clum A."/>
            <person name="Na H."/>
            <person name="Ledsgaard L."/>
            <person name="Lin J."/>
            <person name="Lipzen A."/>
            <person name="Kuo A."/>
            <person name="Riley R."/>
            <person name="Mondo S."/>
            <person name="Labutti K."/>
            <person name="Haridas S."/>
            <person name="Pangalinan J."/>
            <person name="Salamov A.A."/>
            <person name="Simmons B.A."/>
            <person name="Magnuson J.K."/>
            <person name="Chen J."/>
            <person name="Drula E."/>
            <person name="Henrissat B."/>
            <person name="Wiebenga A."/>
            <person name="Lubbers R.J."/>
            <person name="Gomes A.C."/>
            <person name="Makela M.R."/>
            <person name="Stajich J."/>
            <person name="Grigoriev I.V."/>
            <person name="Mortensen U.H."/>
            <person name="De Vries R.P."/>
            <person name="Baker S.E."/>
            <person name="Andersen M.R."/>
        </authorList>
    </citation>
    <scope>NUCLEOTIDE SEQUENCE [LARGE SCALE GENOMIC DNA]</scope>
    <source>
        <strain evidence="5 6">CBS 588.65</strain>
    </source>
</reference>
<comment type="similarity">
    <text evidence="1">Belongs to the malic enzymes family.</text>
</comment>
<evidence type="ECO:0000256" key="1">
    <source>
        <dbReference type="ARBA" id="ARBA00008785"/>
    </source>
</evidence>
<evidence type="ECO:0000259" key="3">
    <source>
        <dbReference type="SMART" id="SM00919"/>
    </source>
</evidence>
<dbReference type="EMBL" id="JBFXLT010000029">
    <property type="protein sequence ID" value="KAL2815104.1"/>
    <property type="molecule type" value="Genomic_DNA"/>
</dbReference>
<protein>
    <recommendedName>
        <fullName evidence="7">Malic enzyme</fullName>
    </recommendedName>
</protein>
<dbReference type="SUPFAM" id="SSF53223">
    <property type="entry name" value="Aminoacid dehydrogenase-like, N-terminal domain"/>
    <property type="match status" value="1"/>
</dbReference>